<dbReference type="Proteomes" id="UP000483362">
    <property type="component" value="Unassembled WGS sequence"/>
</dbReference>
<dbReference type="RefSeq" id="WP_154328086.1">
    <property type="nucleotide sequence ID" value="NZ_CP045696.1"/>
</dbReference>
<sequence>MTRKEFEYYVPSAVMPDDTLFERIAEQMGEGEAAVKSLLGGDLYAAREENLTLLNLCNRMACLTAYKLAIPHLDLVLTENGFGVVSNQNVAPASAERVNRLRQAVQFALDDTIDELLDLLRGNAQWVETHVAVEVFRSLVWNGRQQLVYFGVPNGHRSTLDELRPKITAAEAKVQHCISPEFYHELCDAVRLRTATAEQNTAIHKILMTVGADVTEDHAMAHFHVKKLVEWLDGNIRTFPTYANSTAYAANTFEPYKNEKDDPCYFFG</sequence>
<comment type="caution">
    <text evidence="1">The sequence shown here is derived from an EMBL/GenBank/DDBJ whole genome shotgun (WGS) entry which is preliminary data.</text>
</comment>
<dbReference type="AlphaFoldDB" id="A0A6L5XGN1"/>
<keyword evidence="2" id="KW-1185">Reference proteome</keyword>
<gene>
    <name evidence="1" type="ORF">FYJ29_13110</name>
</gene>
<evidence type="ECO:0000313" key="1">
    <source>
        <dbReference type="EMBL" id="MSS18687.1"/>
    </source>
</evidence>
<evidence type="ECO:0000313" key="2">
    <source>
        <dbReference type="Proteomes" id="UP000483362"/>
    </source>
</evidence>
<dbReference type="Pfam" id="PF20459">
    <property type="entry name" value="DUF6712"/>
    <property type="match status" value="2"/>
</dbReference>
<reference evidence="1 2" key="1">
    <citation type="submission" date="2019-08" db="EMBL/GenBank/DDBJ databases">
        <title>In-depth cultivation of the pig gut microbiome towards novel bacterial diversity and tailored functional studies.</title>
        <authorList>
            <person name="Wylensek D."/>
            <person name="Hitch T.C.A."/>
            <person name="Clavel T."/>
        </authorList>
    </citation>
    <scope>NUCLEOTIDE SEQUENCE [LARGE SCALE GENOMIC DNA]</scope>
    <source>
        <strain evidence="1 2">Oil-RF-744-WCA-WT-10</strain>
    </source>
</reference>
<accession>A0A6L5XGN1</accession>
<dbReference type="InterPro" id="IPR046558">
    <property type="entry name" value="DUF6712"/>
</dbReference>
<dbReference type="EMBL" id="VULT01000029">
    <property type="protein sequence ID" value="MSS18687.1"/>
    <property type="molecule type" value="Genomic_DNA"/>
</dbReference>
<name>A0A6L5XGN1_9BACT</name>
<proteinExistence type="predicted"/>
<protein>
    <submittedName>
        <fullName evidence="1">Uncharacterized protein</fullName>
    </submittedName>
</protein>
<organism evidence="1 2">
    <name type="scientific">Sodaliphilus pleomorphus</name>
    <dbReference type="NCBI Taxonomy" id="2606626"/>
    <lineage>
        <taxon>Bacteria</taxon>
        <taxon>Pseudomonadati</taxon>
        <taxon>Bacteroidota</taxon>
        <taxon>Bacteroidia</taxon>
        <taxon>Bacteroidales</taxon>
        <taxon>Muribaculaceae</taxon>
        <taxon>Sodaliphilus</taxon>
    </lineage>
</organism>